<keyword evidence="1" id="KW-0343">GTPase activation</keyword>
<organism evidence="3 4">
    <name type="scientific">Hondaea fermentalgiana</name>
    <dbReference type="NCBI Taxonomy" id="2315210"/>
    <lineage>
        <taxon>Eukaryota</taxon>
        <taxon>Sar</taxon>
        <taxon>Stramenopiles</taxon>
        <taxon>Bigyra</taxon>
        <taxon>Labyrinthulomycetes</taxon>
        <taxon>Thraustochytrida</taxon>
        <taxon>Thraustochytriidae</taxon>
        <taxon>Hondaea</taxon>
    </lineage>
</organism>
<dbReference type="InterPro" id="IPR000198">
    <property type="entry name" value="RhoGAP_dom"/>
</dbReference>
<gene>
    <name evidence="3" type="ORF">FCC1311_096582</name>
</gene>
<dbReference type="InterPro" id="IPR008936">
    <property type="entry name" value="Rho_GTPase_activation_prot"/>
</dbReference>
<sequence>MSDPLDIVRGSTGVGADVRRESGNMPKRKASAIFGHRLHFWGATSTDPKRANTGLDESSDDDMLQDEDLADNNTQVVANKPNKRWSLRATRLPSLADAVHGSRSCDNLSGIDPTDDAANVSIFMPPVICECVLYLKAHGLQTQGIFRIPGENSRVKALAEAYARGQKGLLEENPSVSVHDVATLLKTSIRNLPEPLVPFHVYKKFLRAMRKFEDGGFKPSGHSAFGASANGPGHANNLATKRTSFFARHLRSDTGSSITSVGGLSNVTTEGSFASSQTLVDDPQVARRARVICEVALTLPLRQCQCLSMVLNLLYIVSELAAENKMTTQALAVVFAPTLMHTPDNVPPETVLRDMPIAIAATKVLIENAEALPHPDPYLMNRISSAMVA</sequence>
<dbReference type="OrthoDB" id="185175at2759"/>
<protein>
    <submittedName>
        <fullName evidence="3">Rho GTPase activating protein, putative</fullName>
    </submittedName>
</protein>
<dbReference type="AlphaFoldDB" id="A0A2R5GS66"/>
<dbReference type="SUPFAM" id="SSF48350">
    <property type="entry name" value="GTPase activation domain, GAP"/>
    <property type="match status" value="1"/>
</dbReference>
<comment type="caution">
    <text evidence="3">The sequence shown here is derived from an EMBL/GenBank/DDBJ whole genome shotgun (WGS) entry which is preliminary data.</text>
</comment>
<proteinExistence type="predicted"/>
<dbReference type="GO" id="GO:0007165">
    <property type="term" value="P:signal transduction"/>
    <property type="evidence" value="ECO:0007669"/>
    <property type="project" value="InterPro"/>
</dbReference>
<reference evidence="3 4" key="1">
    <citation type="submission" date="2017-12" db="EMBL/GenBank/DDBJ databases">
        <title>Sequencing, de novo assembly and annotation of complete genome of a new Thraustochytrid species, strain FCC1311.</title>
        <authorList>
            <person name="Sedici K."/>
            <person name="Godart F."/>
            <person name="Aiese Cigliano R."/>
            <person name="Sanseverino W."/>
            <person name="Barakat M."/>
            <person name="Ortet P."/>
            <person name="Marechal E."/>
            <person name="Cagnac O."/>
            <person name="Amato A."/>
        </authorList>
    </citation>
    <scope>NUCLEOTIDE SEQUENCE [LARGE SCALE GENOMIC DNA]</scope>
</reference>
<name>A0A2R5GS66_9STRA</name>
<dbReference type="InParanoid" id="A0A2R5GS66"/>
<dbReference type="PANTHER" id="PTHR15228">
    <property type="entry name" value="SPERMATHECAL PHYSIOLOGY VARIANT"/>
    <property type="match status" value="1"/>
</dbReference>
<keyword evidence="4" id="KW-1185">Reference proteome</keyword>
<accession>A0A2R5GS66</accession>
<dbReference type="EMBL" id="BEYU01000155">
    <property type="protein sequence ID" value="GBG33435.1"/>
    <property type="molecule type" value="Genomic_DNA"/>
</dbReference>
<evidence type="ECO:0000313" key="3">
    <source>
        <dbReference type="EMBL" id="GBG33435.1"/>
    </source>
</evidence>
<dbReference type="CDD" id="cd00159">
    <property type="entry name" value="RhoGAP"/>
    <property type="match status" value="1"/>
</dbReference>
<dbReference type="GO" id="GO:0005096">
    <property type="term" value="F:GTPase activator activity"/>
    <property type="evidence" value="ECO:0007669"/>
    <property type="project" value="UniProtKB-KW"/>
</dbReference>
<dbReference type="SMART" id="SM00324">
    <property type="entry name" value="RhoGAP"/>
    <property type="match status" value="1"/>
</dbReference>
<feature type="domain" description="Rho-GAP" evidence="2">
    <location>
        <begin position="118"/>
        <end position="373"/>
    </location>
</feature>
<evidence type="ECO:0000313" key="4">
    <source>
        <dbReference type="Proteomes" id="UP000241890"/>
    </source>
</evidence>
<dbReference type="InterPro" id="IPR051025">
    <property type="entry name" value="RhoGAP"/>
</dbReference>
<dbReference type="PANTHER" id="PTHR15228:SF25">
    <property type="entry name" value="F-BAR DOMAIN-CONTAINING PROTEIN"/>
    <property type="match status" value="1"/>
</dbReference>
<dbReference type="PROSITE" id="PS50238">
    <property type="entry name" value="RHOGAP"/>
    <property type="match status" value="1"/>
</dbReference>
<evidence type="ECO:0000259" key="2">
    <source>
        <dbReference type="PROSITE" id="PS50238"/>
    </source>
</evidence>
<dbReference type="Proteomes" id="UP000241890">
    <property type="component" value="Unassembled WGS sequence"/>
</dbReference>
<evidence type="ECO:0000256" key="1">
    <source>
        <dbReference type="ARBA" id="ARBA00022468"/>
    </source>
</evidence>
<dbReference type="Pfam" id="PF00620">
    <property type="entry name" value="RhoGAP"/>
    <property type="match status" value="2"/>
</dbReference>
<dbReference type="Gene3D" id="1.10.555.10">
    <property type="entry name" value="Rho GTPase activation protein"/>
    <property type="match status" value="1"/>
</dbReference>